<evidence type="ECO:0000313" key="2">
    <source>
        <dbReference type="Proteomes" id="UP000027644"/>
    </source>
</evidence>
<dbReference type="EMBL" id="AVQL01000429">
    <property type="protein sequence ID" value="KEQ01273.1"/>
    <property type="molecule type" value="Genomic_DNA"/>
</dbReference>
<organism evidence="1 2">
    <name type="scientific">Snodgrassella alvi SCGC AB-598-J21</name>
    <dbReference type="NCBI Taxonomy" id="1385367"/>
    <lineage>
        <taxon>Bacteria</taxon>
        <taxon>Pseudomonadati</taxon>
        <taxon>Pseudomonadota</taxon>
        <taxon>Betaproteobacteria</taxon>
        <taxon>Neisseriales</taxon>
        <taxon>Neisseriaceae</taxon>
        <taxon>Snodgrassella</taxon>
    </lineage>
</organism>
<gene>
    <name evidence="1" type="ORF">SASC598J21_009700</name>
</gene>
<evidence type="ECO:0000313" key="1">
    <source>
        <dbReference type="EMBL" id="KEQ01273.1"/>
    </source>
</evidence>
<sequence length="83" mass="9640">MSTIEQRIEFLEESNEALMMQNRVLATAIKGLLRALPADIAELATESIRAAFDNEIEELQYEENPQVELFHDATYAFFHEREH</sequence>
<name>A0A074V754_9NEIS</name>
<reference evidence="1 2" key="1">
    <citation type="journal article" date="2014" name="PLoS Genet.">
        <title>Hidden diversity in honey bee gut symbionts detected by single-cell genomics.</title>
        <authorList>
            <person name="Engel P."/>
            <person name="Stepanauskas R."/>
            <person name="Moran N."/>
        </authorList>
    </citation>
    <scope>NUCLEOTIDE SEQUENCE [LARGE SCALE GENOMIC DNA]</scope>
    <source>
        <strain evidence="1 2">SCGC AB-598-J21</strain>
    </source>
</reference>
<comment type="caution">
    <text evidence="1">The sequence shown here is derived from an EMBL/GenBank/DDBJ whole genome shotgun (WGS) entry which is preliminary data.</text>
</comment>
<protein>
    <submittedName>
        <fullName evidence="1">Uncharacterized protein</fullName>
    </submittedName>
</protein>
<dbReference type="AlphaFoldDB" id="A0A074V754"/>
<accession>A0A074V754</accession>
<dbReference type="Proteomes" id="UP000027644">
    <property type="component" value="Unassembled WGS sequence"/>
</dbReference>
<dbReference type="NCBIfam" id="NF047652">
    <property type="entry name" value="NGO1151_fam"/>
    <property type="match status" value="1"/>
</dbReference>
<proteinExistence type="predicted"/>